<dbReference type="Proteomes" id="UP001066276">
    <property type="component" value="Chromosome 9"/>
</dbReference>
<evidence type="ECO:0000313" key="3">
    <source>
        <dbReference type="Proteomes" id="UP001066276"/>
    </source>
</evidence>
<name>A0AAV7MWY9_PLEWA</name>
<keyword evidence="3" id="KW-1185">Reference proteome</keyword>
<evidence type="ECO:0000313" key="2">
    <source>
        <dbReference type="EMBL" id="KAJ1107876.1"/>
    </source>
</evidence>
<accession>A0AAV7MWY9</accession>
<feature type="region of interest" description="Disordered" evidence="1">
    <location>
        <begin position="43"/>
        <end position="136"/>
    </location>
</feature>
<comment type="caution">
    <text evidence="2">The sequence shown here is derived from an EMBL/GenBank/DDBJ whole genome shotgun (WGS) entry which is preliminary data.</text>
</comment>
<protein>
    <submittedName>
        <fullName evidence="2">Uncharacterized protein</fullName>
    </submittedName>
</protein>
<gene>
    <name evidence="2" type="ORF">NDU88_005263</name>
</gene>
<proteinExistence type="predicted"/>
<dbReference type="AlphaFoldDB" id="A0AAV7MWY9"/>
<dbReference type="EMBL" id="JANPWB010000013">
    <property type="protein sequence ID" value="KAJ1107876.1"/>
    <property type="molecule type" value="Genomic_DNA"/>
</dbReference>
<sequence length="136" mass="14483">MRAPLFCPAWSLWTSRGLRVNFWGPQRPRVTPCSVAAFRRYGGPGGHHVSRPRGEAGAQPTTKRCIPGGPLQAQRRVCFPAPGGHHTAPASNVGPTAQALPASRPGSQRASMLKRRAPEGQGWSRSPASIGPLTDC</sequence>
<organism evidence="2 3">
    <name type="scientific">Pleurodeles waltl</name>
    <name type="common">Iberian ribbed newt</name>
    <dbReference type="NCBI Taxonomy" id="8319"/>
    <lineage>
        <taxon>Eukaryota</taxon>
        <taxon>Metazoa</taxon>
        <taxon>Chordata</taxon>
        <taxon>Craniata</taxon>
        <taxon>Vertebrata</taxon>
        <taxon>Euteleostomi</taxon>
        <taxon>Amphibia</taxon>
        <taxon>Batrachia</taxon>
        <taxon>Caudata</taxon>
        <taxon>Salamandroidea</taxon>
        <taxon>Salamandridae</taxon>
        <taxon>Pleurodelinae</taxon>
        <taxon>Pleurodeles</taxon>
    </lineage>
</organism>
<evidence type="ECO:0000256" key="1">
    <source>
        <dbReference type="SAM" id="MobiDB-lite"/>
    </source>
</evidence>
<reference evidence="2" key="1">
    <citation type="journal article" date="2022" name="bioRxiv">
        <title>Sequencing and chromosome-scale assembly of the giantPleurodeles waltlgenome.</title>
        <authorList>
            <person name="Brown T."/>
            <person name="Elewa A."/>
            <person name="Iarovenko S."/>
            <person name="Subramanian E."/>
            <person name="Araus A.J."/>
            <person name="Petzold A."/>
            <person name="Susuki M."/>
            <person name="Suzuki K.-i.T."/>
            <person name="Hayashi T."/>
            <person name="Toyoda A."/>
            <person name="Oliveira C."/>
            <person name="Osipova E."/>
            <person name="Leigh N.D."/>
            <person name="Simon A."/>
            <person name="Yun M.H."/>
        </authorList>
    </citation>
    <scope>NUCLEOTIDE SEQUENCE</scope>
    <source>
        <strain evidence="2">20211129_DDA</strain>
        <tissue evidence="2">Liver</tissue>
    </source>
</reference>